<protein>
    <recommendedName>
        <fullName evidence="4">Lipoprotein</fullName>
    </recommendedName>
</protein>
<dbReference type="RefSeq" id="WP_341376476.1">
    <property type="nucleotide sequence ID" value="NZ_JBBUTF010000028.1"/>
</dbReference>
<gene>
    <name evidence="2" type="ORF">AACH11_22245</name>
</gene>
<reference evidence="2 3" key="1">
    <citation type="submission" date="2024-04" db="EMBL/GenBank/DDBJ databases">
        <title>Novel species of the genus Ideonella isolated from streams.</title>
        <authorList>
            <person name="Lu H."/>
        </authorList>
    </citation>
    <scope>NUCLEOTIDE SEQUENCE [LARGE SCALE GENOMIC DNA]</scope>
    <source>
        <strain evidence="2 3">BYS139W</strain>
    </source>
</reference>
<proteinExistence type="predicted"/>
<evidence type="ECO:0008006" key="4">
    <source>
        <dbReference type="Google" id="ProtNLM"/>
    </source>
</evidence>
<comment type="caution">
    <text evidence="2">The sequence shown here is derived from an EMBL/GenBank/DDBJ whole genome shotgun (WGS) entry which is preliminary data.</text>
</comment>
<feature type="compositionally biased region" description="Gly residues" evidence="1">
    <location>
        <begin position="1"/>
        <end position="14"/>
    </location>
</feature>
<evidence type="ECO:0000256" key="1">
    <source>
        <dbReference type="SAM" id="MobiDB-lite"/>
    </source>
</evidence>
<keyword evidence="3" id="KW-1185">Reference proteome</keyword>
<organism evidence="2 3">
    <name type="scientific">Pseudaquabacterium rugosum</name>
    <dbReference type="NCBI Taxonomy" id="2984194"/>
    <lineage>
        <taxon>Bacteria</taxon>
        <taxon>Pseudomonadati</taxon>
        <taxon>Pseudomonadota</taxon>
        <taxon>Betaproteobacteria</taxon>
        <taxon>Burkholderiales</taxon>
        <taxon>Sphaerotilaceae</taxon>
        <taxon>Pseudaquabacterium</taxon>
    </lineage>
</organism>
<sequence>MLAGCGGGGTGSTSGTGSESSGSGNSSGDTTTPTETYDLGRALSRLYTHGYTRAGLSTTTAAGVRYTLDLQIDPYQTAEQNGSSYKVSAHYTTIRAADGTVLRLGQTSEVYQDSPSFRSLYRVSPTTVSYQALVESGLPSAAIPGSGLNPLMSSTDHLRTADNTAGEQISTSNTFWSLTRVSASTAWFCLTTVTTLSGQSQPSGSTAECLLLDRSADLQVIGARLNLPISDGDGNLTFE</sequence>
<name>A0ABU9BFG7_9BURK</name>
<dbReference type="Proteomes" id="UP001368500">
    <property type="component" value="Unassembled WGS sequence"/>
</dbReference>
<feature type="region of interest" description="Disordered" evidence="1">
    <location>
        <begin position="1"/>
        <end position="36"/>
    </location>
</feature>
<evidence type="ECO:0000313" key="3">
    <source>
        <dbReference type="Proteomes" id="UP001368500"/>
    </source>
</evidence>
<accession>A0ABU9BFG7</accession>
<evidence type="ECO:0000313" key="2">
    <source>
        <dbReference type="EMBL" id="MEK8028689.1"/>
    </source>
</evidence>
<feature type="compositionally biased region" description="Low complexity" evidence="1">
    <location>
        <begin position="15"/>
        <end position="34"/>
    </location>
</feature>
<dbReference type="EMBL" id="JBBUTF010000028">
    <property type="protein sequence ID" value="MEK8028689.1"/>
    <property type="molecule type" value="Genomic_DNA"/>
</dbReference>